<feature type="domain" description="GH26" evidence="5">
    <location>
        <begin position="43"/>
        <end position="351"/>
    </location>
</feature>
<evidence type="ECO:0000256" key="3">
    <source>
        <dbReference type="ARBA" id="ARBA00023295"/>
    </source>
</evidence>
<evidence type="ECO:0000313" key="7">
    <source>
        <dbReference type="Proteomes" id="UP000039865"/>
    </source>
</evidence>
<dbReference type="SUPFAM" id="SSF51445">
    <property type="entry name" value="(Trans)glycosidases"/>
    <property type="match status" value="1"/>
</dbReference>
<dbReference type="GO" id="GO:0016985">
    <property type="term" value="F:mannan endo-1,4-beta-mannosidase activity"/>
    <property type="evidence" value="ECO:0007669"/>
    <property type="project" value="InterPro"/>
</dbReference>
<dbReference type="PRINTS" id="PR00739">
    <property type="entry name" value="GLHYDRLASE26"/>
</dbReference>
<dbReference type="PROSITE" id="PS51764">
    <property type="entry name" value="GH26"/>
    <property type="match status" value="1"/>
</dbReference>
<proteinExistence type="inferred from homology"/>
<reference evidence="6 7" key="1">
    <citation type="submission" date="2014-06" db="EMBL/GenBank/DDBJ databases">
        <authorList>
            <person name="Swart Estienne"/>
        </authorList>
    </citation>
    <scope>NUCLEOTIDE SEQUENCE [LARGE SCALE GENOMIC DNA]</scope>
    <source>
        <strain evidence="6 7">130c</strain>
    </source>
</reference>
<keyword evidence="7" id="KW-1185">Reference proteome</keyword>
<protein>
    <recommendedName>
        <fullName evidence="5">GH26 domain-containing protein</fullName>
    </recommendedName>
</protein>
<name>A0A077ZYL5_STYLE</name>
<evidence type="ECO:0000313" key="6">
    <source>
        <dbReference type="EMBL" id="CDW75036.1"/>
    </source>
</evidence>
<evidence type="ECO:0000256" key="1">
    <source>
        <dbReference type="ARBA" id="ARBA00007754"/>
    </source>
</evidence>
<dbReference type="GO" id="GO:0006080">
    <property type="term" value="P:substituted mannan metabolic process"/>
    <property type="evidence" value="ECO:0007669"/>
    <property type="project" value="InterPro"/>
</dbReference>
<keyword evidence="3" id="KW-0326">Glycosidase</keyword>
<dbReference type="InterPro" id="IPR000805">
    <property type="entry name" value="Glyco_hydro_26"/>
</dbReference>
<organism evidence="6 7">
    <name type="scientific">Stylonychia lemnae</name>
    <name type="common">Ciliate</name>
    <dbReference type="NCBI Taxonomy" id="5949"/>
    <lineage>
        <taxon>Eukaryota</taxon>
        <taxon>Sar</taxon>
        <taxon>Alveolata</taxon>
        <taxon>Ciliophora</taxon>
        <taxon>Intramacronucleata</taxon>
        <taxon>Spirotrichea</taxon>
        <taxon>Stichotrichia</taxon>
        <taxon>Sporadotrichida</taxon>
        <taxon>Oxytrichidae</taxon>
        <taxon>Stylonychinae</taxon>
        <taxon>Stylonychia</taxon>
    </lineage>
</organism>
<keyword evidence="4" id="KW-0732">Signal</keyword>
<dbReference type="PANTHER" id="PTHR40079">
    <property type="entry name" value="MANNAN ENDO-1,4-BETA-MANNOSIDASE E-RELATED"/>
    <property type="match status" value="1"/>
</dbReference>
<dbReference type="AlphaFoldDB" id="A0A077ZYL5"/>
<dbReference type="Proteomes" id="UP000039865">
    <property type="component" value="Unassembled WGS sequence"/>
</dbReference>
<feature type="signal peptide" evidence="4">
    <location>
        <begin position="1"/>
        <end position="21"/>
    </location>
</feature>
<feature type="chain" id="PRO_5001729067" description="GH26 domain-containing protein" evidence="4">
    <location>
        <begin position="22"/>
        <end position="351"/>
    </location>
</feature>
<dbReference type="EMBL" id="CCKQ01003895">
    <property type="protein sequence ID" value="CDW75036.1"/>
    <property type="molecule type" value="Genomic_DNA"/>
</dbReference>
<dbReference type="Gene3D" id="3.20.20.80">
    <property type="entry name" value="Glycosidases"/>
    <property type="match status" value="1"/>
</dbReference>
<gene>
    <name evidence="6" type="primary">Contig9604.g489</name>
    <name evidence="6" type="ORF">STYLEM_4021</name>
</gene>
<dbReference type="OrthoDB" id="5286354at2759"/>
<dbReference type="InterPro" id="IPR022790">
    <property type="entry name" value="GH26_dom"/>
</dbReference>
<keyword evidence="2" id="KW-0378">Hydrolase</keyword>
<dbReference type="PANTHER" id="PTHR40079:SF4">
    <property type="entry name" value="GH26 DOMAIN-CONTAINING PROTEIN-RELATED"/>
    <property type="match status" value="1"/>
</dbReference>
<dbReference type="InterPro" id="IPR017853">
    <property type="entry name" value="GH"/>
</dbReference>
<accession>A0A077ZYL5</accession>
<evidence type="ECO:0000256" key="4">
    <source>
        <dbReference type="SAM" id="SignalP"/>
    </source>
</evidence>
<dbReference type="Pfam" id="PF02156">
    <property type="entry name" value="Glyco_hydro_26"/>
    <property type="match status" value="1"/>
</dbReference>
<comment type="similarity">
    <text evidence="1">Belongs to the glycosyl hydrolase 26 family.</text>
</comment>
<evidence type="ECO:0000256" key="2">
    <source>
        <dbReference type="ARBA" id="ARBA00022801"/>
    </source>
</evidence>
<dbReference type="InParanoid" id="A0A077ZYL5"/>
<sequence length="351" mass="40972">MKSKKLLLLTTLMALLGASQQSLIDKLFNKLRSIGQSNYNKHENFFNLHSELTTYKASPEAQKLFQRLQSNFQNHVITGNTDGSFEKIHDITGKHPIVQAFDFQNYSPHNPWHDDWSSWDDGSVQHAIDYYHKTNGNGIVTFHWHWFSPKGGNLKSSTFYTSNTDFDVSKGVQQGTDEYNLILRDLDQIAGQLKRLQAENIPILWRPLHEAGGKWFWWGAKGPDAAKKLYDIMRDRFINHHGLDNLIWVWSTPEWDWYPGNDRVDIIGYDSYPGSRNYGCPKDMWYQLRSITNAQKMITLSENGPIPKIDDCWQQGATWLYFLTWNDLLQQQNDDQHIRDIYNNQRAVTQQ</sequence>
<evidence type="ECO:0000259" key="5">
    <source>
        <dbReference type="PROSITE" id="PS51764"/>
    </source>
</evidence>